<evidence type="ECO:0000313" key="2">
    <source>
        <dbReference type="EMBL" id="QTL99225.1"/>
    </source>
</evidence>
<keyword evidence="3" id="KW-1185">Reference proteome</keyword>
<dbReference type="EMBL" id="CP046640">
    <property type="protein sequence ID" value="QTL99225.1"/>
    <property type="molecule type" value="Genomic_DNA"/>
</dbReference>
<proteinExistence type="predicted"/>
<feature type="domain" description="Gcp-like" evidence="1">
    <location>
        <begin position="39"/>
        <end position="237"/>
    </location>
</feature>
<dbReference type="KEGG" id="ifn:GM661_15300"/>
<dbReference type="InterPro" id="IPR022496">
    <property type="entry name" value="T6A_TsaB"/>
</dbReference>
<dbReference type="InterPro" id="IPR000905">
    <property type="entry name" value="Gcp-like_dom"/>
</dbReference>
<dbReference type="AlphaFoldDB" id="A0A8A7KGL2"/>
<reference evidence="2" key="1">
    <citation type="submission" date="2019-12" db="EMBL/GenBank/DDBJ databases">
        <authorList>
            <person name="zhang j."/>
            <person name="sun C.M."/>
        </authorList>
    </citation>
    <scope>NUCLEOTIDE SEQUENCE</scope>
    <source>
        <strain evidence="2">NS-1</strain>
    </source>
</reference>
<dbReference type="RefSeq" id="WP_230867616.1">
    <property type="nucleotide sequence ID" value="NZ_CP046640.1"/>
</dbReference>
<gene>
    <name evidence="2" type="primary">tsaB</name>
    <name evidence="2" type="ORF">GM661_15300</name>
</gene>
<sequence length="243" mass="27032">MKGLKKMLVLGIDTSSPVAAIALVGEHGLLAEINIELIHRHSERLIPNIDYLFKETNYSIDELTGLAVGLGPGSFTGLRIGLSTIKTFAQVRKLPVKGLSTLDIMAYGAQACEGMILPLLDARRERVYCAMYDSWNKDIKKVKIWGDSALSVTELIERLKGVADSKKIYVMGNGFVQYQEVFNNASLELIPLSFVLNYPQGGLVAELGAYYLKKGLDDGYLAIKPNYLKRPQAEINWYKKESR</sequence>
<dbReference type="GO" id="GO:0002949">
    <property type="term" value="P:tRNA threonylcarbamoyladenosine modification"/>
    <property type="evidence" value="ECO:0007669"/>
    <property type="project" value="InterPro"/>
</dbReference>
<dbReference type="InterPro" id="IPR043129">
    <property type="entry name" value="ATPase_NBD"/>
</dbReference>
<name>A0A8A7KGL2_9FIRM</name>
<dbReference type="NCBIfam" id="TIGR03725">
    <property type="entry name" value="T6A_YeaZ"/>
    <property type="match status" value="1"/>
</dbReference>
<dbReference type="SUPFAM" id="SSF53067">
    <property type="entry name" value="Actin-like ATPase domain"/>
    <property type="match status" value="2"/>
</dbReference>
<organism evidence="2 3">
    <name type="scientific">Iocasia fonsfrigidae</name>
    <dbReference type="NCBI Taxonomy" id="2682810"/>
    <lineage>
        <taxon>Bacteria</taxon>
        <taxon>Bacillati</taxon>
        <taxon>Bacillota</taxon>
        <taxon>Clostridia</taxon>
        <taxon>Halanaerobiales</taxon>
        <taxon>Halanaerobiaceae</taxon>
        <taxon>Iocasia</taxon>
    </lineage>
</organism>
<dbReference type="Pfam" id="PF00814">
    <property type="entry name" value="TsaD"/>
    <property type="match status" value="1"/>
</dbReference>
<accession>A0A8A7KGL2</accession>
<protein>
    <submittedName>
        <fullName evidence="2">tRNA (Adenosine(37)-N6)-threonylcarbamoyltransferase complex dimerization subunit type 1 TsaB</fullName>
    </submittedName>
</protein>
<dbReference type="Proteomes" id="UP000665020">
    <property type="component" value="Chromosome"/>
</dbReference>
<dbReference type="Gene3D" id="3.30.420.40">
    <property type="match status" value="2"/>
</dbReference>
<evidence type="ECO:0000259" key="1">
    <source>
        <dbReference type="Pfam" id="PF00814"/>
    </source>
</evidence>
<evidence type="ECO:0000313" key="3">
    <source>
        <dbReference type="Proteomes" id="UP000665020"/>
    </source>
</evidence>
<dbReference type="CDD" id="cd24032">
    <property type="entry name" value="ASKHA_NBD_TsaB"/>
    <property type="match status" value="1"/>
</dbReference>